<keyword evidence="10" id="KW-0963">Cytoplasm</keyword>
<protein>
    <recommendedName>
        <fullName evidence="3 10">Heme chaperone HemW</fullName>
    </recommendedName>
</protein>
<dbReference type="SFLD" id="SFLDF00288">
    <property type="entry name" value="HemN-like__clustered_with_nucl"/>
    <property type="match status" value="1"/>
</dbReference>
<evidence type="ECO:0000256" key="1">
    <source>
        <dbReference type="ARBA" id="ARBA00001966"/>
    </source>
</evidence>
<dbReference type="PANTHER" id="PTHR13932">
    <property type="entry name" value="COPROPORPHYRINIGEN III OXIDASE"/>
    <property type="match status" value="1"/>
</dbReference>
<comment type="function">
    <text evidence="10">Probably acts as a heme chaperone, transferring heme to an unknown acceptor. Binds one molecule of heme per monomer, possibly covalently. Binds 1 [4Fe-4S] cluster. The cluster is coordinated with 3 cysteines and an exchangeable S-adenosyl-L-methionine.</text>
</comment>
<evidence type="ECO:0000256" key="6">
    <source>
        <dbReference type="ARBA" id="ARBA00022723"/>
    </source>
</evidence>
<feature type="domain" description="Radical SAM core" evidence="11">
    <location>
        <begin position="10"/>
        <end position="247"/>
    </location>
</feature>
<dbReference type="CDD" id="cd01335">
    <property type="entry name" value="Radical_SAM"/>
    <property type="match status" value="1"/>
</dbReference>
<sequence length="395" mass="42966">MTIDARAPDHPTRDAGFGIYLHWPFCASKCPYCDFNSHVRHAGVDEARFLAAFRSEIAHTAARTPDRTVSSIFLGGGTPSLMKPETVAGLLDAVAGAWSIAPEVEVTLEANPTSVEAERFRGYRAAGVNRVSLGVQALNDTDLKALGRLHSVDEALSAVRTAAAHFERYSFDLIYARPKQTPEAWRAELSEAIAHAAEHLSLYQLTIEPGTPFFGLAQAGRLVPPDDEDARVLYDVTQEVCEKAGLPAYEISNHARPGAQSRHNLLYWRYGEYAGIGPGAHGRLVQPEGRLGTVTEKLPEAWLTRVERDGHGIVETEKLVPDDEGDEFLMMGLRLKEGIDPARYTVLKGRALDRKRLETLIADGLVAMTPTGNVAATPRGAPVLNALVTELSGQV</sequence>
<keyword evidence="4 10" id="KW-0349">Heme</keyword>
<evidence type="ECO:0000256" key="4">
    <source>
        <dbReference type="ARBA" id="ARBA00022617"/>
    </source>
</evidence>
<dbReference type="PROSITE" id="PS51918">
    <property type="entry name" value="RADICAL_SAM"/>
    <property type="match status" value="1"/>
</dbReference>
<organism evidence="12 13">
    <name type="scientific">Methylobacterium brachythecii</name>
    <dbReference type="NCBI Taxonomy" id="1176177"/>
    <lineage>
        <taxon>Bacteria</taxon>
        <taxon>Pseudomonadati</taxon>
        <taxon>Pseudomonadota</taxon>
        <taxon>Alphaproteobacteria</taxon>
        <taxon>Hyphomicrobiales</taxon>
        <taxon>Methylobacteriaceae</taxon>
        <taxon>Methylobacterium</taxon>
    </lineage>
</organism>
<comment type="similarity">
    <text evidence="2">Belongs to the anaerobic coproporphyrinogen-III oxidase family. HemW subfamily.</text>
</comment>
<dbReference type="SFLD" id="SFLDG01065">
    <property type="entry name" value="anaerobic_coproporphyrinogen-I"/>
    <property type="match status" value="2"/>
</dbReference>
<dbReference type="InterPro" id="IPR013785">
    <property type="entry name" value="Aldolase_TIM"/>
</dbReference>
<dbReference type="NCBIfam" id="TIGR00539">
    <property type="entry name" value="hemN_rel"/>
    <property type="match status" value="1"/>
</dbReference>
<dbReference type="InterPro" id="IPR004559">
    <property type="entry name" value="HemW-like"/>
</dbReference>
<dbReference type="PANTHER" id="PTHR13932:SF5">
    <property type="entry name" value="RADICAL S-ADENOSYL METHIONINE DOMAIN-CONTAINING PROTEIN 1, MITOCHONDRIAL"/>
    <property type="match status" value="1"/>
</dbReference>
<name>A0ABQ6D1M5_9HYPH</name>
<keyword evidence="10" id="KW-0004">4Fe-4S</keyword>
<dbReference type="SFLD" id="SFLDS00029">
    <property type="entry name" value="Radical_SAM"/>
    <property type="match status" value="2"/>
</dbReference>
<evidence type="ECO:0000256" key="5">
    <source>
        <dbReference type="ARBA" id="ARBA00022691"/>
    </source>
</evidence>
<dbReference type="Gene3D" id="3.20.20.70">
    <property type="entry name" value="Aldolase class I"/>
    <property type="match status" value="1"/>
</dbReference>
<dbReference type="SFLD" id="SFLDF00562">
    <property type="entry name" value="HemN-like__clustered_with_heat"/>
    <property type="match status" value="1"/>
</dbReference>
<dbReference type="SMART" id="SM00729">
    <property type="entry name" value="Elp3"/>
    <property type="match status" value="1"/>
</dbReference>
<keyword evidence="7 10" id="KW-0408">Iron</keyword>
<accession>A0ABQ6D1M5</accession>
<dbReference type="InterPro" id="IPR007197">
    <property type="entry name" value="rSAM"/>
</dbReference>
<comment type="caution">
    <text evidence="12">The sequence shown here is derived from an EMBL/GenBank/DDBJ whole genome shotgun (WGS) entry which is preliminary data.</text>
</comment>
<proteinExistence type="inferred from homology"/>
<dbReference type="Pfam" id="PF06969">
    <property type="entry name" value="HemN_C"/>
    <property type="match status" value="1"/>
</dbReference>
<dbReference type="SUPFAM" id="SSF102114">
    <property type="entry name" value="Radical SAM enzymes"/>
    <property type="match status" value="1"/>
</dbReference>
<evidence type="ECO:0000256" key="9">
    <source>
        <dbReference type="ARBA" id="ARBA00023186"/>
    </source>
</evidence>
<dbReference type="InterPro" id="IPR058240">
    <property type="entry name" value="rSAM_sf"/>
</dbReference>
<dbReference type="InterPro" id="IPR034505">
    <property type="entry name" value="Coproporphyrinogen-III_oxidase"/>
</dbReference>
<evidence type="ECO:0000256" key="10">
    <source>
        <dbReference type="RuleBase" id="RU364116"/>
    </source>
</evidence>
<comment type="cofactor">
    <cofactor evidence="1">
        <name>[4Fe-4S] cluster</name>
        <dbReference type="ChEBI" id="CHEBI:49883"/>
    </cofactor>
</comment>
<evidence type="ECO:0000313" key="12">
    <source>
        <dbReference type="EMBL" id="GLS42137.1"/>
    </source>
</evidence>
<evidence type="ECO:0000256" key="3">
    <source>
        <dbReference type="ARBA" id="ARBA00017228"/>
    </source>
</evidence>
<reference evidence="13" key="1">
    <citation type="journal article" date="2019" name="Int. J. Syst. Evol. Microbiol.">
        <title>The Global Catalogue of Microorganisms (GCM) 10K type strain sequencing project: providing services to taxonomists for standard genome sequencing and annotation.</title>
        <authorList>
            <consortium name="The Broad Institute Genomics Platform"/>
            <consortium name="The Broad Institute Genome Sequencing Center for Infectious Disease"/>
            <person name="Wu L."/>
            <person name="Ma J."/>
        </authorList>
    </citation>
    <scope>NUCLEOTIDE SEQUENCE [LARGE SCALE GENOMIC DNA]</scope>
    <source>
        <strain evidence="13">NBRC 107710</strain>
    </source>
</reference>
<evidence type="ECO:0000313" key="13">
    <source>
        <dbReference type="Proteomes" id="UP001156881"/>
    </source>
</evidence>
<comment type="subcellular location">
    <subcellularLocation>
        <location evidence="10">Cytoplasm</location>
    </subcellularLocation>
</comment>
<evidence type="ECO:0000259" key="11">
    <source>
        <dbReference type="PROSITE" id="PS51918"/>
    </source>
</evidence>
<keyword evidence="13" id="KW-1185">Reference proteome</keyword>
<keyword evidence="9 10" id="KW-0143">Chaperone</keyword>
<keyword evidence="5 10" id="KW-0949">S-adenosyl-L-methionine</keyword>
<gene>
    <name evidence="12" type="primary">hemN</name>
    <name evidence="12" type="ORF">GCM10007884_01220</name>
</gene>
<evidence type="ECO:0000256" key="8">
    <source>
        <dbReference type="ARBA" id="ARBA00023014"/>
    </source>
</evidence>
<dbReference type="Pfam" id="PF04055">
    <property type="entry name" value="Radical_SAM"/>
    <property type="match status" value="1"/>
</dbReference>
<evidence type="ECO:0000256" key="7">
    <source>
        <dbReference type="ARBA" id="ARBA00023004"/>
    </source>
</evidence>
<dbReference type="Proteomes" id="UP001156881">
    <property type="component" value="Unassembled WGS sequence"/>
</dbReference>
<dbReference type="EMBL" id="BSPG01000001">
    <property type="protein sequence ID" value="GLS42137.1"/>
    <property type="molecule type" value="Genomic_DNA"/>
</dbReference>
<dbReference type="RefSeq" id="WP_183505016.1">
    <property type="nucleotide sequence ID" value="NZ_JACIDN010000003.1"/>
</dbReference>
<evidence type="ECO:0000256" key="2">
    <source>
        <dbReference type="ARBA" id="ARBA00006100"/>
    </source>
</evidence>
<keyword evidence="8 10" id="KW-0411">Iron-sulfur</keyword>
<dbReference type="InterPro" id="IPR010723">
    <property type="entry name" value="HemN_C"/>
</dbReference>
<dbReference type="InterPro" id="IPR006638">
    <property type="entry name" value="Elp3/MiaA/NifB-like_rSAM"/>
</dbReference>
<keyword evidence="6 10" id="KW-0479">Metal-binding</keyword>